<accession>A0A9W6XCR4</accession>
<dbReference type="AlphaFoldDB" id="A0A9W6XCR4"/>
<evidence type="ECO:0000256" key="1">
    <source>
        <dbReference type="SAM" id="MobiDB-lite"/>
    </source>
</evidence>
<feature type="compositionally biased region" description="Acidic residues" evidence="1">
    <location>
        <begin position="159"/>
        <end position="172"/>
    </location>
</feature>
<keyword evidence="3" id="KW-1185">Reference proteome</keyword>
<protein>
    <submittedName>
        <fullName evidence="2">Unnamed protein product</fullName>
    </submittedName>
</protein>
<dbReference type="Proteomes" id="UP001165083">
    <property type="component" value="Unassembled WGS sequence"/>
</dbReference>
<comment type="caution">
    <text evidence="2">The sequence shown here is derived from an EMBL/GenBank/DDBJ whole genome shotgun (WGS) entry which is preliminary data.</text>
</comment>
<dbReference type="EMBL" id="BSXW01001336">
    <property type="protein sequence ID" value="GMF35941.1"/>
    <property type="molecule type" value="Genomic_DNA"/>
</dbReference>
<reference evidence="2" key="1">
    <citation type="submission" date="2023-04" db="EMBL/GenBank/DDBJ databases">
        <title>Phytophthora lilii NBRC 32176.</title>
        <authorList>
            <person name="Ichikawa N."/>
            <person name="Sato H."/>
            <person name="Tonouchi N."/>
        </authorList>
    </citation>
    <scope>NUCLEOTIDE SEQUENCE</scope>
    <source>
        <strain evidence="2">NBRC 32176</strain>
    </source>
</reference>
<name>A0A9W6XCR4_9STRA</name>
<dbReference type="OrthoDB" id="78282at2759"/>
<feature type="region of interest" description="Disordered" evidence="1">
    <location>
        <begin position="148"/>
        <end position="185"/>
    </location>
</feature>
<proteinExistence type="predicted"/>
<organism evidence="2 3">
    <name type="scientific">Phytophthora lilii</name>
    <dbReference type="NCBI Taxonomy" id="2077276"/>
    <lineage>
        <taxon>Eukaryota</taxon>
        <taxon>Sar</taxon>
        <taxon>Stramenopiles</taxon>
        <taxon>Oomycota</taxon>
        <taxon>Peronosporomycetes</taxon>
        <taxon>Peronosporales</taxon>
        <taxon>Peronosporaceae</taxon>
        <taxon>Phytophthora</taxon>
    </lineage>
</organism>
<gene>
    <name evidence="2" type="ORF">Plil01_001524100</name>
</gene>
<evidence type="ECO:0000313" key="2">
    <source>
        <dbReference type="EMBL" id="GMF35941.1"/>
    </source>
</evidence>
<sequence length="185" mass="20764">MSEEPRPLAALLTLAVAKAGSSGSFREKLHAHHTNEEEQQTQSMMYAARMTYLDTSEQKTPDPLFLTRKQAQKMAQQQQESVKVPLKRLETRKINTANANNGPTIISWKKGKAAMAALEKRQTWKPRFQAGCHFYECIETGECRVFPQGNPALGPSYTNEDEEASSDDDDPPFPDSFAFLNEPSK</sequence>
<evidence type="ECO:0000313" key="3">
    <source>
        <dbReference type="Proteomes" id="UP001165083"/>
    </source>
</evidence>